<proteinExistence type="predicted"/>
<sequence length="132" mass="14165">MKSISVVTALLGLAAATPEKRRPGAACYVDEGESVNDRAACVAVVDKLSADPDYEFTISGGSYSLGCETECHAIIYPKNEKEITLKNSDAISDINYILDACANGEPFVGMWTVESSDQGRRTEITKYTASIC</sequence>
<accession>A0AAE8T002</accession>
<evidence type="ECO:0000313" key="2">
    <source>
        <dbReference type="EMBL" id="SPO07529.1"/>
    </source>
</evidence>
<reference evidence="2" key="1">
    <citation type="submission" date="2018-03" db="EMBL/GenBank/DDBJ databases">
        <authorList>
            <person name="Guldener U."/>
        </authorList>
    </citation>
    <scope>NUCLEOTIDE SEQUENCE</scope>
</reference>
<organism evidence="2 3">
    <name type="scientific">Cephalotrichum gorgonifer</name>
    <dbReference type="NCBI Taxonomy" id="2041049"/>
    <lineage>
        <taxon>Eukaryota</taxon>
        <taxon>Fungi</taxon>
        <taxon>Dikarya</taxon>
        <taxon>Ascomycota</taxon>
        <taxon>Pezizomycotina</taxon>
        <taxon>Sordariomycetes</taxon>
        <taxon>Hypocreomycetidae</taxon>
        <taxon>Microascales</taxon>
        <taxon>Microascaceae</taxon>
        <taxon>Cephalotrichum</taxon>
    </lineage>
</organism>
<dbReference type="Proteomes" id="UP001187682">
    <property type="component" value="Unassembled WGS sequence"/>
</dbReference>
<keyword evidence="3" id="KW-1185">Reference proteome</keyword>
<comment type="caution">
    <text evidence="2">The sequence shown here is derived from an EMBL/GenBank/DDBJ whole genome shotgun (WGS) entry which is preliminary data.</text>
</comment>
<name>A0AAE8T002_9PEZI</name>
<evidence type="ECO:0000256" key="1">
    <source>
        <dbReference type="SAM" id="SignalP"/>
    </source>
</evidence>
<protein>
    <submittedName>
        <fullName evidence="2">Uncharacterized protein</fullName>
    </submittedName>
</protein>
<evidence type="ECO:0000313" key="3">
    <source>
        <dbReference type="Proteomes" id="UP001187682"/>
    </source>
</evidence>
<dbReference type="AlphaFoldDB" id="A0AAE8T002"/>
<dbReference type="EMBL" id="ONZQ02000021">
    <property type="protein sequence ID" value="SPO07529.1"/>
    <property type="molecule type" value="Genomic_DNA"/>
</dbReference>
<feature type="chain" id="PRO_5042111535" evidence="1">
    <location>
        <begin position="17"/>
        <end position="132"/>
    </location>
</feature>
<gene>
    <name evidence="2" type="ORF">DNG_10223</name>
</gene>
<feature type="signal peptide" evidence="1">
    <location>
        <begin position="1"/>
        <end position="16"/>
    </location>
</feature>
<keyword evidence="1" id="KW-0732">Signal</keyword>